<gene>
    <name evidence="1" type="ORF">ANANG_G00028220</name>
</gene>
<protein>
    <submittedName>
        <fullName evidence="1">Uncharacterized protein</fullName>
    </submittedName>
</protein>
<reference evidence="1" key="1">
    <citation type="submission" date="2021-01" db="EMBL/GenBank/DDBJ databases">
        <title>A chromosome-scale assembly of European eel, Anguilla anguilla.</title>
        <authorList>
            <person name="Henkel C."/>
            <person name="Jong-Raadsen S.A."/>
            <person name="Dufour S."/>
            <person name="Weltzien F.-A."/>
            <person name="Palstra A.P."/>
            <person name="Pelster B."/>
            <person name="Spaink H.P."/>
            <person name="Van Den Thillart G.E."/>
            <person name="Jansen H."/>
            <person name="Zahm M."/>
            <person name="Klopp C."/>
            <person name="Cedric C."/>
            <person name="Louis A."/>
            <person name="Berthelot C."/>
            <person name="Parey E."/>
            <person name="Roest Crollius H."/>
            <person name="Montfort J."/>
            <person name="Robinson-Rechavi M."/>
            <person name="Bucao C."/>
            <person name="Bouchez O."/>
            <person name="Gislard M."/>
            <person name="Lluch J."/>
            <person name="Milhes M."/>
            <person name="Lampietro C."/>
            <person name="Lopez Roques C."/>
            <person name="Donnadieu C."/>
            <person name="Braasch I."/>
            <person name="Desvignes T."/>
            <person name="Postlethwait J."/>
            <person name="Bobe J."/>
            <person name="Guiguen Y."/>
            <person name="Dirks R."/>
        </authorList>
    </citation>
    <scope>NUCLEOTIDE SEQUENCE</scope>
    <source>
        <strain evidence="1">Tag_6206</strain>
        <tissue evidence="1">Liver</tissue>
    </source>
</reference>
<feature type="non-terminal residue" evidence="1">
    <location>
        <position position="1"/>
    </location>
</feature>
<organism evidence="1 2">
    <name type="scientific">Anguilla anguilla</name>
    <name type="common">European freshwater eel</name>
    <name type="synonym">Muraena anguilla</name>
    <dbReference type="NCBI Taxonomy" id="7936"/>
    <lineage>
        <taxon>Eukaryota</taxon>
        <taxon>Metazoa</taxon>
        <taxon>Chordata</taxon>
        <taxon>Craniata</taxon>
        <taxon>Vertebrata</taxon>
        <taxon>Euteleostomi</taxon>
        <taxon>Actinopterygii</taxon>
        <taxon>Neopterygii</taxon>
        <taxon>Teleostei</taxon>
        <taxon>Anguilliformes</taxon>
        <taxon>Anguillidae</taxon>
        <taxon>Anguilla</taxon>
    </lineage>
</organism>
<dbReference type="AlphaFoldDB" id="A0A9D3S3S1"/>
<evidence type="ECO:0000313" key="2">
    <source>
        <dbReference type="Proteomes" id="UP001044222"/>
    </source>
</evidence>
<sequence length="71" mass="8205">VCKARSLSLSLPPSYQKRYTTRFCLFYWKEPRRRGVRERREGGGVFTHTRRALLSSATEALTSLTGPRCLK</sequence>
<comment type="caution">
    <text evidence="1">The sequence shown here is derived from an EMBL/GenBank/DDBJ whole genome shotgun (WGS) entry which is preliminary data.</text>
</comment>
<proteinExistence type="predicted"/>
<dbReference type="EMBL" id="JAFIRN010000002">
    <property type="protein sequence ID" value="KAG5853648.1"/>
    <property type="molecule type" value="Genomic_DNA"/>
</dbReference>
<keyword evidence="2" id="KW-1185">Reference proteome</keyword>
<evidence type="ECO:0000313" key="1">
    <source>
        <dbReference type="EMBL" id="KAG5853648.1"/>
    </source>
</evidence>
<dbReference type="Proteomes" id="UP001044222">
    <property type="component" value="Unassembled WGS sequence"/>
</dbReference>
<name>A0A9D3S3S1_ANGAN</name>
<accession>A0A9D3S3S1</accession>